<feature type="active site" description="Nucleophile" evidence="9 11">
    <location>
        <position position="375"/>
    </location>
</feature>
<sequence length="472" mass="53842">MTTVINQHIKQSGYRPSSAAPLSREDFGSDFKWGVATAAYQIEGAVHHDGRSDCVWDVFARKKGKIRNGDHARHACDFYHRYEQDLGLVKELGFEQFRFSISWSRILPDGHGRVNQAGIDYYNRLIDQCIALGIEPWITLYHWDLPQVLEKSGGWKNRRIVEWFAEYTAVCAHAFGDRVRHWIVLNEPMAVAGLGYTTGEHAPGNKGIHNFLPVVHHLALSQAEGGRVLRRLLPEARIGNAISCSYVVPNSQSAADIRAARRADALMNRLFIEPALGLGYPKDAFPFLSNIKRFMREGDRERLKFDFDFWGLQNYFSVVVQHSYLAPVMWLKEVPATLRNVPTTGLGWEISPNGMYEILKQFQRYKGVRELVITENGAAFKDKPQDGKVDDQGRKAYYKDYLDAVLRAKNDGVNVTGYFAWTLLDNFEWAHGYSARFGLVFVDFKTQERTVKESGKWFAGFLKKQKSDFASN</sequence>
<keyword evidence="8" id="KW-0624">Polysaccharide degradation</keyword>
<comment type="caution">
    <text evidence="13">The sequence shown here is derived from an EMBL/GenBank/DDBJ whole genome shotgun (WGS) entry which is preliminary data.</text>
</comment>
<evidence type="ECO:0000256" key="10">
    <source>
        <dbReference type="PIRSR" id="PIRSR617736-2"/>
    </source>
</evidence>
<accession>A0A2P8G424</accession>
<dbReference type="OrthoDB" id="9765195at2"/>
<dbReference type="PRINTS" id="PR00131">
    <property type="entry name" value="GLHYDRLASE1"/>
</dbReference>
<dbReference type="InterPro" id="IPR033132">
    <property type="entry name" value="GH_1_N_CS"/>
</dbReference>
<comment type="similarity">
    <text evidence="2 12">Belongs to the glycosyl hydrolase 1 family.</text>
</comment>
<evidence type="ECO:0000256" key="8">
    <source>
        <dbReference type="ARBA" id="ARBA00023326"/>
    </source>
</evidence>
<keyword evidence="4 12" id="KW-0378">Hydrolase</keyword>
<dbReference type="Pfam" id="PF00232">
    <property type="entry name" value="Glyco_hydro_1"/>
    <property type="match status" value="1"/>
</dbReference>
<protein>
    <recommendedName>
        <fullName evidence="3 12">Beta-glucosidase</fullName>
        <ecNumber evidence="3 12">3.2.1.21</ecNumber>
    </recommendedName>
</protein>
<dbReference type="InterPro" id="IPR018120">
    <property type="entry name" value="Glyco_hydro_1_AS"/>
</dbReference>
<evidence type="ECO:0000256" key="4">
    <source>
        <dbReference type="ARBA" id="ARBA00022801"/>
    </source>
</evidence>
<evidence type="ECO:0000256" key="12">
    <source>
        <dbReference type="RuleBase" id="RU361175"/>
    </source>
</evidence>
<proteinExistence type="inferred from homology"/>
<keyword evidence="7 12" id="KW-0326">Glycosidase</keyword>
<dbReference type="AlphaFoldDB" id="A0A2P8G424"/>
<dbReference type="PROSITE" id="PS00653">
    <property type="entry name" value="GLYCOSYL_HYDROL_F1_2"/>
    <property type="match status" value="1"/>
</dbReference>
<evidence type="ECO:0000256" key="6">
    <source>
        <dbReference type="ARBA" id="ARBA00023277"/>
    </source>
</evidence>
<dbReference type="EMBL" id="PYAS01000006">
    <property type="protein sequence ID" value="PSL28707.1"/>
    <property type="molecule type" value="Genomic_DNA"/>
</dbReference>
<evidence type="ECO:0000313" key="14">
    <source>
        <dbReference type="Proteomes" id="UP000241964"/>
    </source>
</evidence>
<name>A0A2P8G424_9BACT</name>
<evidence type="ECO:0000256" key="9">
    <source>
        <dbReference type="PIRSR" id="PIRSR617736-1"/>
    </source>
</evidence>
<evidence type="ECO:0000256" key="1">
    <source>
        <dbReference type="ARBA" id="ARBA00000448"/>
    </source>
</evidence>
<dbReference type="GO" id="GO:0005829">
    <property type="term" value="C:cytosol"/>
    <property type="evidence" value="ECO:0007669"/>
    <property type="project" value="TreeGrafter"/>
</dbReference>
<evidence type="ECO:0000313" key="13">
    <source>
        <dbReference type="EMBL" id="PSL28707.1"/>
    </source>
</evidence>
<organism evidence="13 14">
    <name type="scientific">Dyadobacter jiangsuensis</name>
    <dbReference type="NCBI Taxonomy" id="1591085"/>
    <lineage>
        <taxon>Bacteria</taxon>
        <taxon>Pseudomonadati</taxon>
        <taxon>Bacteroidota</taxon>
        <taxon>Cytophagia</taxon>
        <taxon>Cytophagales</taxon>
        <taxon>Spirosomataceae</taxon>
        <taxon>Dyadobacter</taxon>
    </lineage>
</organism>
<dbReference type="Gene3D" id="3.20.20.80">
    <property type="entry name" value="Glycosidases"/>
    <property type="match status" value="1"/>
</dbReference>
<comment type="catalytic activity">
    <reaction evidence="1 12">
        <text>Hydrolysis of terminal, non-reducing beta-D-glucosyl residues with release of beta-D-glucose.</text>
        <dbReference type="EC" id="3.2.1.21"/>
    </reaction>
</comment>
<dbReference type="PANTHER" id="PTHR10353:SF36">
    <property type="entry name" value="LP05116P"/>
    <property type="match status" value="1"/>
</dbReference>
<dbReference type="PANTHER" id="PTHR10353">
    <property type="entry name" value="GLYCOSYL HYDROLASE"/>
    <property type="match status" value="1"/>
</dbReference>
<dbReference type="InterPro" id="IPR017736">
    <property type="entry name" value="Glyco_hydro_1_beta-glucosidase"/>
</dbReference>
<dbReference type="NCBIfam" id="TIGR03356">
    <property type="entry name" value="BGL"/>
    <property type="match status" value="1"/>
</dbReference>
<keyword evidence="6" id="KW-0119">Carbohydrate metabolism</keyword>
<feature type="binding site" evidence="10">
    <location>
        <begin position="428"/>
        <end position="429"/>
    </location>
    <ligand>
        <name>substrate</name>
    </ligand>
</feature>
<evidence type="ECO:0000256" key="11">
    <source>
        <dbReference type="PROSITE-ProRule" id="PRU10055"/>
    </source>
</evidence>
<dbReference type="EC" id="3.2.1.21" evidence="3 12"/>
<feature type="binding site" evidence="10">
    <location>
        <position position="142"/>
    </location>
    <ligand>
        <name>substrate</name>
    </ligand>
</feature>
<evidence type="ECO:0000256" key="3">
    <source>
        <dbReference type="ARBA" id="ARBA00012744"/>
    </source>
</evidence>
<feature type="binding site" evidence="10">
    <location>
        <position position="421"/>
    </location>
    <ligand>
        <name>substrate</name>
    </ligand>
</feature>
<feature type="binding site" evidence="10">
    <location>
        <position position="186"/>
    </location>
    <ligand>
        <name>substrate</name>
    </ligand>
</feature>
<evidence type="ECO:0000256" key="2">
    <source>
        <dbReference type="ARBA" id="ARBA00010838"/>
    </source>
</evidence>
<dbReference type="GO" id="GO:0008422">
    <property type="term" value="F:beta-glucosidase activity"/>
    <property type="evidence" value="ECO:0007669"/>
    <property type="project" value="UniProtKB-EC"/>
</dbReference>
<feature type="binding site" evidence="10">
    <location>
        <position position="315"/>
    </location>
    <ligand>
        <name>substrate</name>
    </ligand>
</feature>
<dbReference type="Proteomes" id="UP000241964">
    <property type="component" value="Unassembled WGS sequence"/>
</dbReference>
<evidence type="ECO:0000256" key="5">
    <source>
        <dbReference type="ARBA" id="ARBA00023001"/>
    </source>
</evidence>
<dbReference type="InterPro" id="IPR001360">
    <property type="entry name" value="Glyco_hydro_1"/>
</dbReference>
<dbReference type="RefSeq" id="WP_106596143.1">
    <property type="nucleotide sequence ID" value="NZ_PYAS01000006.1"/>
</dbReference>
<feature type="binding site" evidence="10">
    <location>
        <position position="41"/>
    </location>
    <ligand>
        <name>substrate</name>
    </ligand>
</feature>
<feature type="active site" description="Proton donor" evidence="9">
    <location>
        <position position="187"/>
    </location>
</feature>
<keyword evidence="14" id="KW-1185">Reference proteome</keyword>
<keyword evidence="5" id="KW-0136">Cellulose degradation</keyword>
<dbReference type="GO" id="GO:0030245">
    <property type="term" value="P:cellulose catabolic process"/>
    <property type="evidence" value="ECO:0007669"/>
    <property type="project" value="UniProtKB-KW"/>
</dbReference>
<dbReference type="PROSITE" id="PS00572">
    <property type="entry name" value="GLYCOSYL_HYDROL_F1_1"/>
    <property type="match status" value="1"/>
</dbReference>
<evidence type="ECO:0000256" key="7">
    <source>
        <dbReference type="ARBA" id="ARBA00023295"/>
    </source>
</evidence>
<reference evidence="13 14" key="1">
    <citation type="submission" date="2018-03" db="EMBL/GenBank/DDBJ databases">
        <title>Genomic Encyclopedia of Archaeal and Bacterial Type Strains, Phase II (KMG-II): from individual species to whole genera.</title>
        <authorList>
            <person name="Goeker M."/>
        </authorList>
    </citation>
    <scope>NUCLEOTIDE SEQUENCE [LARGE SCALE GENOMIC DNA]</scope>
    <source>
        <strain evidence="13 14">DSM 29057</strain>
    </source>
</reference>
<dbReference type="InterPro" id="IPR017853">
    <property type="entry name" value="GH"/>
</dbReference>
<dbReference type="SUPFAM" id="SSF51445">
    <property type="entry name" value="(Trans)glycosidases"/>
    <property type="match status" value="1"/>
</dbReference>
<dbReference type="FunFam" id="3.20.20.80:FF:000004">
    <property type="entry name" value="Beta-glucosidase 6-phospho-beta-glucosidase"/>
    <property type="match status" value="1"/>
</dbReference>
<gene>
    <name evidence="13" type="ORF">CLV60_106310</name>
</gene>